<organism evidence="1 2">
    <name type="scientific">Leptospira alstonii serovar Sichuan str. 79601</name>
    <dbReference type="NCBI Taxonomy" id="1218565"/>
    <lineage>
        <taxon>Bacteria</taxon>
        <taxon>Pseudomonadati</taxon>
        <taxon>Spirochaetota</taxon>
        <taxon>Spirochaetia</taxon>
        <taxon>Leptospirales</taxon>
        <taxon>Leptospiraceae</taxon>
        <taxon>Leptospira</taxon>
    </lineage>
</organism>
<dbReference type="Proteomes" id="UP000011988">
    <property type="component" value="Unassembled WGS sequence"/>
</dbReference>
<proteinExistence type="predicted"/>
<dbReference type="AlphaFoldDB" id="M6D8Z4"/>
<gene>
    <name evidence="1" type="ORF">LEP1GSC194_2349</name>
</gene>
<comment type="caution">
    <text evidence="1">The sequence shown here is derived from an EMBL/GenBank/DDBJ whole genome shotgun (WGS) entry which is preliminary data.</text>
</comment>
<evidence type="ECO:0000313" key="1">
    <source>
        <dbReference type="EMBL" id="EMJ95025.1"/>
    </source>
</evidence>
<sequence>MFTRMSIHREVLLSLSDRESFIIGFDSSFSSLLQPKEFDSSGCMKNFLQDPDFPILIRAYRSSLIRRYSISNLERYPELRVLPRSVIDTLLRYFLELLYPEYKGRVLLDGAFHSLAGFVHSPSKVFGLIGSLGAAAFGFGRHLGAAFKTGFAALNSYLTARHFETLMFEFTKDELRSGNDPEDPIVFDRILSRIPKKEADQFRKDIVKLFETLSNRELLNKIVLMMKTIVSKMEKKPKIYTSEDVEGIRLGLLILQKGEELFQGLSDSEMELILTSIDRIESDFFEDALKRNKRV</sequence>
<dbReference type="PATRIC" id="fig|1218565.3.peg.2148"/>
<protein>
    <submittedName>
        <fullName evidence="1">Uncharacterized protein</fullName>
    </submittedName>
</protein>
<accession>M6D8Z4</accession>
<dbReference type="EMBL" id="ANIK01000042">
    <property type="protein sequence ID" value="EMJ95025.1"/>
    <property type="molecule type" value="Genomic_DNA"/>
</dbReference>
<name>M6D8Z4_9LEPT</name>
<reference evidence="1 2" key="1">
    <citation type="submission" date="2013-01" db="EMBL/GenBank/DDBJ databases">
        <authorList>
            <person name="Harkins D.M."/>
            <person name="Durkin A.S."/>
            <person name="Brinkac L.M."/>
            <person name="Haft D.H."/>
            <person name="Selengut J.D."/>
            <person name="Sanka R."/>
            <person name="DePew J."/>
            <person name="Purushe J."/>
            <person name="Galloway R.L."/>
            <person name="Vinetz J.M."/>
            <person name="Sutton G.G."/>
            <person name="Nierman W.C."/>
            <person name="Fouts D.E."/>
        </authorList>
    </citation>
    <scope>NUCLEOTIDE SEQUENCE [LARGE SCALE GENOMIC DNA]</scope>
    <source>
        <strain evidence="1 2">79601</strain>
    </source>
</reference>
<evidence type="ECO:0000313" key="2">
    <source>
        <dbReference type="Proteomes" id="UP000011988"/>
    </source>
</evidence>